<dbReference type="NCBIfam" id="NF007621">
    <property type="entry name" value="PRK10276.1"/>
    <property type="match status" value="1"/>
</dbReference>
<dbReference type="InterPro" id="IPR006197">
    <property type="entry name" value="Peptidase_S24_LexA"/>
</dbReference>
<evidence type="ECO:0000256" key="5">
    <source>
        <dbReference type="ARBA" id="ARBA00023204"/>
    </source>
</evidence>
<dbReference type="Proteomes" id="UP000195442">
    <property type="component" value="Unassembled WGS sequence"/>
</dbReference>
<dbReference type="Gene3D" id="2.10.109.10">
    <property type="entry name" value="Umud Fragment, subunit A"/>
    <property type="match status" value="1"/>
</dbReference>
<accession>A0A1R4H2J9</accession>
<protein>
    <submittedName>
        <fullName evidence="9">SOS response transcriptional repressor, RecA-mediated autopeptidase</fullName>
    </submittedName>
</protein>
<keyword evidence="3 7" id="KW-0378">Hydrolase</keyword>
<dbReference type="InterPro" id="IPR036286">
    <property type="entry name" value="LexA/Signal_pep-like_sf"/>
</dbReference>
<keyword evidence="2" id="KW-0227">DNA damage</keyword>
<evidence type="ECO:0000313" key="9">
    <source>
        <dbReference type="EMBL" id="SJM90458.1"/>
    </source>
</evidence>
<sequence length="161" mass="17872">MHRCPICWGSLWGSANIYQKLNTIFESVSFQKHKLLLPLYGAKVAAGFPSPADDHLEKTLDLNELLVKKPAATFFVRAQGDSMLGAGIHPNDILVVDRSIDPVPGKIVICAINGELTVKRLQRDKGQWQLKSENPDYPDIAIHNDLELVVWGVVTNVIHPL</sequence>
<dbReference type="InterPro" id="IPR039418">
    <property type="entry name" value="LexA-like"/>
</dbReference>
<evidence type="ECO:0000313" key="10">
    <source>
        <dbReference type="Proteomes" id="UP000195442"/>
    </source>
</evidence>
<evidence type="ECO:0000256" key="7">
    <source>
        <dbReference type="RuleBase" id="RU003991"/>
    </source>
</evidence>
<keyword evidence="4 7" id="KW-0068">Autocatalytic cleavage</keyword>
<dbReference type="GO" id="GO:0016787">
    <property type="term" value="F:hydrolase activity"/>
    <property type="evidence" value="ECO:0007669"/>
    <property type="project" value="UniProtKB-KW"/>
</dbReference>
<reference evidence="10" key="1">
    <citation type="submission" date="2017-02" db="EMBL/GenBank/DDBJ databases">
        <authorList>
            <person name="Daims H."/>
        </authorList>
    </citation>
    <scope>NUCLEOTIDE SEQUENCE [LARGE SCALE GENOMIC DNA]</scope>
</reference>
<evidence type="ECO:0000256" key="4">
    <source>
        <dbReference type="ARBA" id="ARBA00022813"/>
    </source>
</evidence>
<dbReference type="SUPFAM" id="SSF51306">
    <property type="entry name" value="LexA/Signal peptidase"/>
    <property type="match status" value="1"/>
</dbReference>
<dbReference type="PANTHER" id="PTHR33516:SF2">
    <property type="entry name" value="LEXA REPRESSOR-RELATED"/>
    <property type="match status" value="1"/>
</dbReference>
<dbReference type="InterPro" id="IPR050077">
    <property type="entry name" value="LexA_repressor"/>
</dbReference>
<comment type="similarity">
    <text evidence="1 7">Belongs to the peptidase S24 family.</text>
</comment>
<gene>
    <name evidence="9" type="ORF">CRENPOLYSF2_1670004</name>
</gene>
<evidence type="ECO:0000256" key="1">
    <source>
        <dbReference type="ARBA" id="ARBA00007484"/>
    </source>
</evidence>
<dbReference type="PRINTS" id="PR00726">
    <property type="entry name" value="LEXASERPTASE"/>
</dbReference>
<keyword evidence="10" id="KW-1185">Reference proteome</keyword>
<dbReference type="AlphaFoldDB" id="A0A1R4H2J9"/>
<dbReference type="InterPro" id="IPR015927">
    <property type="entry name" value="Peptidase_S24_S26A/B/C"/>
</dbReference>
<dbReference type="CDD" id="cd06529">
    <property type="entry name" value="S24_LexA-like"/>
    <property type="match status" value="1"/>
</dbReference>
<dbReference type="RefSeq" id="WP_373407876.1">
    <property type="nucleotide sequence ID" value="NZ_FUKJ01000076.1"/>
</dbReference>
<feature type="domain" description="Peptidase S24/S26A/S26B/S26C" evidence="8">
    <location>
        <begin position="38"/>
        <end position="154"/>
    </location>
</feature>
<dbReference type="GO" id="GO:0009432">
    <property type="term" value="P:SOS response"/>
    <property type="evidence" value="ECO:0007669"/>
    <property type="project" value="UniProtKB-KW"/>
</dbReference>
<keyword evidence="5" id="KW-0234">DNA repair</keyword>
<dbReference type="GO" id="GO:0006355">
    <property type="term" value="P:regulation of DNA-templated transcription"/>
    <property type="evidence" value="ECO:0007669"/>
    <property type="project" value="InterPro"/>
</dbReference>
<name>A0A1R4H2J9_9GAMM</name>
<organism evidence="9 10">
    <name type="scientific">Crenothrix polyspora</name>
    <dbReference type="NCBI Taxonomy" id="360316"/>
    <lineage>
        <taxon>Bacteria</taxon>
        <taxon>Pseudomonadati</taxon>
        <taxon>Pseudomonadota</taxon>
        <taxon>Gammaproteobacteria</taxon>
        <taxon>Methylococcales</taxon>
        <taxon>Crenotrichaceae</taxon>
        <taxon>Crenothrix</taxon>
    </lineage>
</organism>
<evidence type="ECO:0000256" key="6">
    <source>
        <dbReference type="ARBA" id="ARBA00023236"/>
    </source>
</evidence>
<dbReference type="Pfam" id="PF00717">
    <property type="entry name" value="Peptidase_S24"/>
    <property type="match status" value="1"/>
</dbReference>
<dbReference type="GO" id="GO:0006281">
    <property type="term" value="P:DNA repair"/>
    <property type="evidence" value="ECO:0007669"/>
    <property type="project" value="UniProtKB-KW"/>
</dbReference>
<dbReference type="PANTHER" id="PTHR33516">
    <property type="entry name" value="LEXA REPRESSOR"/>
    <property type="match status" value="1"/>
</dbReference>
<proteinExistence type="inferred from homology"/>
<dbReference type="GO" id="GO:0003677">
    <property type="term" value="F:DNA binding"/>
    <property type="evidence" value="ECO:0007669"/>
    <property type="project" value="InterPro"/>
</dbReference>
<evidence type="ECO:0000256" key="3">
    <source>
        <dbReference type="ARBA" id="ARBA00022801"/>
    </source>
</evidence>
<evidence type="ECO:0000259" key="8">
    <source>
        <dbReference type="Pfam" id="PF00717"/>
    </source>
</evidence>
<evidence type="ECO:0000256" key="2">
    <source>
        <dbReference type="ARBA" id="ARBA00022763"/>
    </source>
</evidence>
<keyword evidence="6" id="KW-0742">SOS response</keyword>
<dbReference type="EMBL" id="FUKJ01000076">
    <property type="protein sequence ID" value="SJM90458.1"/>
    <property type="molecule type" value="Genomic_DNA"/>
</dbReference>